<protein>
    <recommendedName>
        <fullName evidence="5">Lipid A deacylase LpxR family protein</fullName>
    </recommendedName>
</protein>
<dbReference type="STRING" id="706570.PT85_02605"/>
<evidence type="ECO:0000313" key="3">
    <source>
        <dbReference type="Proteomes" id="UP000030980"/>
    </source>
</evidence>
<dbReference type="Proteomes" id="UP000030980">
    <property type="component" value="Unassembled WGS sequence"/>
</dbReference>
<dbReference type="OrthoDB" id="9776275at2"/>
<gene>
    <name evidence="1" type="ORF">PT85_02605</name>
    <name evidence="2" type="ORF">SAMN05421672_11813</name>
</gene>
<proteinExistence type="predicted"/>
<reference evidence="1 3" key="1">
    <citation type="submission" date="2014-11" db="EMBL/GenBank/DDBJ databases">
        <title>Genome sequence of Pseudomonas tuomuerensis JCM 14085.</title>
        <authorList>
            <person name="Shin S.-K."/>
            <person name="Yi H."/>
        </authorList>
    </citation>
    <scope>NUCLEOTIDE SEQUENCE [LARGE SCALE GENOMIC DNA]</scope>
    <source>
        <strain evidence="1 3">JCM 14085</strain>
    </source>
</reference>
<dbReference type="InterPro" id="IPR037107">
    <property type="entry name" value="Put_OMP_sf"/>
</dbReference>
<evidence type="ECO:0000313" key="4">
    <source>
        <dbReference type="Proteomes" id="UP000186079"/>
    </source>
</evidence>
<evidence type="ECO:0008006" key="5">
    <source>
        <dbReference type="Google" id="ProtNLM"/>
    </source>
</evidence>
<dbReference type="AlphaFoldDB" id="A0A0B2D4T7"/>
<reference evidence="2 4" key="2">
    <citation type="submission" date="2017-01" db="EMBL/GenBank/DDBJ databases">
        <authorList>
            <person name="Mah S.A."/>
            <person name="Swanson W.J."/>
            <person name="Moy G.W."/>
            <person name="Vacquier V.D."/>
        </authorList>
    </citation>
    <scope>NUCLEOTIDE SEQUENCE [LARGE SCALE GENOMIC DNA]</scope>
    <source>
        <strain evidence="2 4">ATCC 29606</strain>
    </source>
</reference>
<evidence type="ECO:0000313" key="1">
    <source>
        <dbReference type="EMBL" id="KHO66473.1"/>
    </source>
</evidence>
<sequence length="327" mass="36800">MVCWKSLRLGLLLIAGLPVPLLADSLSIKVENDLLSYEDDDGHYSGGLELFWSFEPDNGHWARGLAEALPGWAGDEVQTLAYRFGMQGYTPEDLRSRELIEDDRPYAGLLFLGVSMYAERDETNQRVSRELHLDTGLVGPGTGVGKVQHWIHKHINATEPRGWKHQLRNEPFLNVAYGQQWWRQGQLFGLELEYAPTAGLALGNLYTYASAGGVLRFGRHLERSQGIPSVTPAQSGSQYFTPLGHFAWYGFLGLEGRYMAYNLLLDGNTFKSSHSVDREEWVGDALAGLALTWSRWQLTFVSVWRTHEFRGQQGHDQFGSVTLSYGF</sequence>
<dbReference type="Gene3D" id="2.40.128.140">
    <property type="entry name" value="Outer membrane protein"/>
    <property type="match status" value="1"/>
</dbReference>
<evidence type="ECO:0000313" key="2">
    <source>
        <dbReference type="EMBL" id="SIR25610.1"/>
    </source>
</evidence>
<keyword evidence="3" id="KW-1185">Reference proteome</keyword>
<accession>A0A0B3BPP0</accession>
<dbReference type="PATRIC" id="fig|706570.3.peg.3272"/>
<name>A0A0B2D4T7_9PSED</name>
<dbReference type="Pfam" id="PF09982">
    <property type="entry name" value="LpxR"/>
    <property type="match status" value="1"/>
</dbReference>
<dbReference type="InterPro" id="IPR018707">
    <property type="entry name" value="LpxR"/>
</dbReference>
<organism evidence="1 3">
    <name type="scientific">Pseudomonas flexibilis</name>
    <dbReference type="NCBI Taxonomy" id="706570"/>
    <lineage>
        <taxon>Bacteria</taxon>
        <taxon>Pseudomonadati</taxon>
        <taxon>Pseudomonadota</taxon>
        <taxon>Gammaproteobacteria</taxon>
        <taxon>Pseudomonadales</taxon>
        <taxon>Pseudomonadaceae</taxon>
        <taxon>Pseudomonas</taxon>
    </lineage>
</organism>
<dbReference type="EMBL" id="JTAK01000001">
    <property type="protein sequence ID" value="KHO66473.1"/>
    <property type="molecule type" value="Genomic_DNA"/>
</dbReference>
<dbReference type="RefSeq" id="WP_027591485.1">
    <property type="nucleotide sequence ID" value="NZ_FMUP01000005.1"/>
</dbReference>
<dbReference type="EMBL" id="FTMC01000018">
    <property type="protein sequence ID" value="SIR25610.1"/>
    <property type="molecule type" value="Genomic_DNA"/>
</dbReference>
<dbReference type="Proteomes" id="UP000186079">
    <property type="component" value="Unassembled WGS sequence"/>
</dbReference>
<accession>A0A0B2D4T7</accession>